<dbReference type="InterPro" id="IPR006059">
    <property type="entry name" value="SBP"/>
</dbReference>
<dbReference type="KEGG" id="fae:FAES_4578"/>
<protein>
    <submittedName>
        <fullName evidence="1">Protein ynjB</fullName>
    </submittedName>
</protein>
<dbReference type="PANTHER" id="PTHR42779">
    <property type="entry name" value="PROTEIN YNJB"/>
    <property type="match status" value="1"/>
</dbReference>
<gene>
    <name evidence="1" type="ORF">FAES_4578</name>
</gene>
<dbReference type="EMBL" id="HE796683">
    <property type="protein sequence ID" value="CCH02577.1"/>
    <property type="molecule type" value="Genomic_DNA"/>
</dbReference>
<proteinExistence type="predicted"/>
<dbReference type="PIRSF" id="PIRSF029172">
    <property type="entry name" value="UCP029172_ABC_sbc_YnjB"/>
    <property type="match status" value="1"/>
</dbReference>
<reference evidence="1 2" key="1">
    <citation type="journal article" date="2012" name="J. Bacteriol.">
        <title>Genome Sequence of Fibrella aestuarina BUZ 2T, a Filamentous Marine Bacterium.</title>
        <authorList>
            <person name="Filippini M."/>
            <person name="Qi W."/>
            <person name="Blom J."/>
            <person name="Goesmann A."/>
            <person name="Smits T.H."/>
            <person name="Bagheri H.C."/>
        </authorList>
    </citation>
    <scope>NUCLEOTIDE SEQUENCE [LARGE SCALE GENOMIC DNA]</scope>
    <source>
        <strain evidence="2">BUZ 2T</strain>
    </source>
</reference>
<dbReference type="HOGENOM" id="CLU_045122_0_0_10"/>
<dbReference type="InterPro" id="IPR027020">
    <property type="entry name" value="YnjB"/>
</dbReference>
<dbReference type="STRING" id="1166018.FAES_4578"/>
<dbReference type="PROSITE" id="PS51257">
    <property type="entry name" value="PROKAR_LIPOPROTEIN"/>
    <property type="match status" value="1"/>
</dbReference>
<name>I0KEM4_9BACT</name>
<organism evidence="1 2">
    <name type="scientific">Fibrella aestuarina BUZ 2</name>
    <dbReference type="NCBI Taxonomy" id="1166018"/>
    <lineage>
        <taxon>Bacteria</taxon>
        <taxon>Pseudomonadati</taxon>
        <taxon>Bacteroidota</taxon>
        <taxon>Cytophagia</taxon>
        <taxon>Cytophagales</taxon>
        <taxon>Spirosomataceae</taxon>
        <taxon>Fibrella</taxon>
    </lineage>
</organism>
<dbReference type="Pfam" id="PF13416">
    <property type="entry name" value="SBP_bac_8"/>
    <property type="match status" value="1"/>
</dbReference>
<dbReference type="PANTHER" id="PTHR42779:SF1">
    <property type="entry name" value="PROTEIN YNJB"/>
    <property type="match status" value="1"/>
</dbReference>
<dbReference type="Proteomes" id="UP000011058">
    <property type="component" value="Chromosome"/>
</dbReference>
<dbReference type="PATRIC" id="fig|1166018.3.peg.1546"/>
<dbReference type="NCBIfam" id="NF008633">
    <property type="entry name" value="PRK11622.1"/>
    <property type="match status" value="1"/>
</dbReference>
<evidence type="ECO:0000313" key="1">
    <source>
        <dbReference type="EMBL" id="CCH02577.1"/>
    </source>
</evidence>
<evidence type="ECO:0000313" key="2">
    <source>
        <dbReference type="Proteomes" id="UP000011058"/>
    </source>
</evidence>
<dbReference type="eggNOG" id="COG4134">
    <property type="taxonomic scope" value="Bacteria"/>
</dbReference>
<dbReference type="SUPFAM" id="SSF53850">
    <property type="entry name" value="Periplasmic binding protein-like II"/>
    <property type="match status" value="1"/>
</dbReference>
<dbReference type="Gene3D" id="3.40.190.10">
    <property type="entry name" value="Periplasmic binding protein-like II"/>
    <property type="match status" value="2"/>
</dbReference>
<dbReference type="AlphaFoldDB" id="I0KEM4"/>
<sequence>MQYYPFRQLFGMRILVSGLFFFTVLVSCSSRQSRDSAEILNQSWAQVEQRGRNQPVTLLMWQGDPYINKYMAGYVKPMLKQRYGIDLTVAGGQGAQLVQTLAAERDADQPSQLDMAWINGETFYQLRQIDALLGPVTDKMPNARYVDFSNPFIGTDFQQPVAGMEVPWGNVQLAFIYDSQRVPTPPRSFADLPAYVRSHPGQFTIPNEFTGMTILKSWMIALSGNPALFRGEFKPEVYARWSGELWKQINALRPYFWKQGRTFPEQLTTLHQLFANGEVAFTFSNNDAEVDNKINLGFFPTTARAYVPTPGTIQNSHYMGIIRQAQHPEAAMLVANFLLSPEAQLKKMDPNVWGDHTVLDLRKLSPAQRTQFENLPTRRYAPRREAIQGMAFEEPAPEYMTRLYADFRKQVIEAQP</sequence>
<accession>I0KEM4</accession>
<keyword evidence="2" id="KW-1185">Reference proteome</keyword>